<dbReference type="Gene3D" id="3.30.70.100">
    <property type="match status" value="1"/>
</dbReference>
<dbReference type="GO" id="GO:0005886">
    <property type="term" value="C:plasma membrane"/>
    <property type="evidence" value="ECO:0007669"/>
    <property type="project" value="UniProtKB-SubCell"/>
</dbReference>
<proteinExistence type="predicted"/>
<gene>
    <name evidence="9" type="ORF">I8531_003207</name>
</gene>
<feature type="transmembrane region" description="Helical" evidence="7">
    <location>
        <begin position="136"/>
        <end position="158"/>
    </location>
</feature>
<dbReference type="GO" id="GO:0022857">
    <property type="term" value="F:transmembrane transporter activity"/>
    <property type="evidence" value="ECO:0007669"/>
    <property type="project" value="InterPro"/>
</dbReference>
<evidence type="ECO:0000256" key="1">
    <source>
        <dbReference type="ARBA" id="ARBA00004651"/>
    </source>
</evidence>
<dbReference type="SUPFAM" id="SSF103473">
    <property type="entry name" value="MFS general substrate transporter"/>
    <property type="match status" value="1"/>
</dbReference>
<feature type="transmembrane region" description="Helical" evidence="7">
    <location>
        <begin position="104"/>
        <end position="124"/>
    </location>
</feature>
<evidence type="ECO:0000256" key="4">
    <source>
        <dbReference type="ARBA" id="ARBA00022692"/>
    </source>
</evidence>
<feature type="transmembrane region" description="Helical" evidence="7">
    <location>
        <begin position="305"/>
        <end position="327"/>
    </location>
</feature>
<evidence type="ECO:0000256" key="7">
    <source>
        <dbReference type="SAM" id="Phobius"/>
    </source>
</evidence>
<reference evidence="9" key="2">
    <citation type="submission" date="2020-10" db="EMBL/GenBank/DDBJ databases">
        <authorList>
            <consortium name="NCBI Pathogen Detection Project"/>
        </authorList>
    </citation>
    <scope>NUCLEOTIDE SEQUENCE</scope>
    <source>
        <strain evidence="9">CAVp300</strain>
    </source>
</reference>
<dbReference type="EMBL" id="DACSUM010000026">
    <property type="protein sequence ID" value="HAT3582882.1"/>
    <property type="molecule type" value="Genomic_DNA"/>
</dbReference>
<protein>
    <submittedName>
        <fullName evidence="9">MFS transporter</fullName>
    </submittedName>
</protein>
<evidence type="ECO:0000313" key="10">
    <source>
        <dbReference type="Proteomes" id="UP000867740"/>
    </source>
</evidence>
<dbReference type="InterPro" id="IPR020846">
    <property type="entry name" value="MFS_dom"/>
</dbReference>
<evidence type="ECO:0000313" key="9">
    <source>
        <dbReference type="EMBL" id="HAT3582882.1"/>
    </source>
</evidence>
<name>A0A9P3T8F2_KLUIN</name>
<feature type="transmembrane region" description="Helical" evidence="7">
    <location>
        <begin position="48"/>
        <end position="68"/>
    </location>
</feature>
<keyword evidence="3" id="KW-1003">Cell membrane</keyword>
<keyword evidence="6 7" id="KW-0472">Membrane</keyword>
<dbReference type="Gene3D" id="1.20.1250.20">
    <property type="entry name" value="MFS general substrate transporter like domains"/>
    <property type="match status" value="1"/>
</dbReference>
<feature type="transmembrane region" description="Helical" evidence="7">
    <location>
        <begin position="21"/>
        <end position="42"/>
    </location>
</feature>
<evidence type="ECO:0000256" key="6">
    <source>
        <dbReference type="ARBA" id="ARBA00023136"/>
    </source>
</evidence>
<evidence type="ECO:0000256" key="5">
    <source>
        <dbReference type="ARBA" id="ARBA00022989"/>
    </source>
</evidence>
<accession>A0A9P3T8F2</accession>
<dbReference type="InterPro" id="IPR011701">
    <property type="entry name" value="MFS"/>
</dbReference>
<dbReference type="InterPro" id="IPR036259">
    <property type="entry name" value="MFS_trans_sf"/>
</dbReference>
<dbReference type="Proteomes" id="UP000867740">
    <property type="component" value="Unassembled WGS sequence"/>
</dbReference>
<organism evidence="9 10">
    <name type="scientific">Kluyvera intermedia</name>
    <name type="common">Enterobacter intermedius</name>
    <dbReference type="NCBI Taxonomy" id="61648"/>
    <lineage>
        <taxon>Bacteria</taxon>
        <taxon>Pseudomonadati</taxon>
        <taxon>Pseudomonadota</taxon>
        <taxon>Gammaproteobacteria</taxon>
        <taxon>Enterobacterales</taxon>
        <taxon>Enterobacteriaceae</taxon>
        <taxon>Kluyvera</taxon>
    </lineage>
</organism>
<dbReference type="AlphaFoldDB" id="A0A9P3T8F2"/>
<keyword evidence="4 7" id="KW-0812">Transmembrane</keyword>
<comment type="caution">
    <text evidence="9">The sequence shown here is derived from an EMBL/GenBank/DDBJ whole genome shotgun (WGS) entry which is preliminary data.</text>
</comment>
<evidence type="ECO:0000256" key="3">
    <source>
        <dbReference type="ARBA" id="ARBA00022475"/>
    </source>
</evidence>
<feature type="transmembrane region" description="Helical" evidence="7">
    <location>
        <begin position="80"/>
        <end position="98"/>
    </location>
</feature>
<reference evidence="9" key="1">
    <citation type="journal article" date="2018" name="Genome Biol.">
        <title>SKESA: strategic k-mer extension for scrupulous assemblies.</title>
        <authorList>
            <person name="Souvorov A."/>
            <person name="Agarwala R."/>
            <person name="Lipman D.J."/>
        </authorList>
    </citation>
    <scope>NUCLEOTIDE SEQUENCE</scope>
    <source>
        <strain evidence="9">CAVp300</strain>
    </source>
</reference>
<feature type="transmembrane region" description="Helical" evidence="7">
    <location>
        <begin position="280"/>
        <end position="299"/>
    </location>
</feature>
<feature type="domain" description="Major facilitator superfamily (MFS) profile" evidence="8">
    <location>
        <begin position="1"/>
        <end position="393"/>
    </location>
</feature>
<sequence>MNDYKMTPGELRATWGLGTVFSLRMLGMFMVLPVLTTYGMALQGASEALIGLAIGIYGLAQAVFQIPFGLLSDRVGRKPLIVGGLAIFVIGSIIAALSDSIWGIILGRALQGSGAIAAAVMALLSDLTREQNRTKAMAFIGVSFGVTFAIAMVLGPIITHKLGLHALFWMIAGLATLGIVLTLWVVPDSKNHVLNRESGMVRGCFSKVLMEPKLLKLNFGIMCLHILLMSTFVALPGMLEAAGFAARDHWKIYLVTMLVSFVSVVPFIIYAEVKRRMKRVFVFCVVLLLIAEIVLWGAGPHFWELVLGVQIFFLAFNLMEALLPSLISKEAPAGYKGTAMGIYSTSQFLGVAIGGALGGWVDGLFDSQTVFLAGALLAMIWLLVAGSMQEPAYVSSLRIAIPEGVTPDASLQARLLATEGVSEVLVVAEERSAYVKIDSKVTNRFEVEQAISRA</sequence>
<feature type="transmembrane region" description="Helical" evidence="7">
    <location>
        <begin position="217"/>
        <end position="238"/>
    </location>
</feature>
<dbReference type="PROSITE" id="PS50850">
    <property type="entry name" value="MFS"/>
    <property type="match status" value="1"/>
</dbReference>
<feature type="transmembrane region" description="Helical" evidence="7">
    <location>
        <begin position="367"/>
        <end position="388"/>
    </location>
</feature>
<dbReference type="PANTHER" id="PTHR23517">
    <property type="entry name" value="RESISTANCE PROTEIN MDTM, PUTATIVE-RELATED-RELATED"/>
    <property type="match status" value="1"/>
</dbReference>
<feature type="transmembrane region" description="Helical" evidence="7">
    <location>
        <begin position="339"/>
        <end position="361"/>
    </location>
</feature>
<feature type="transmembrane region" description="Helical" evidence="7">
    <location>
        <begin position="164"/>
        <end position="186"/>
    </location>
</feature>
<dbReference type="CDD" id="cd17472">
    <property type="entry name" value="MFS_YajR_like"/>
    <property type="match status" value="1"/>
</dbReference>
<dbReference type="RefSeq" id="WP_047371589.1">
    <property type="nucleotide sequence ID" value="NZ_CABMNU010000005.1"/>
</dbReference>
<dbReference type="InterPro" id="IPR050171">
    <property type="entry name" value="MFS_Transporters"/>
</dbReference>
<feature type="transmembrane region" description="Helical" evidence="7">
    <location>
        <begin position="250"/>
        <end position="273"/>
    </location>
</feature>
<evidence type="ECO:0000256" key="2">
    <source>
        <dbReference type="ARBA" id="ARBA00022448"/>
    </source>
</evidence>
<comment type="subcellular location">
    <subcellularLocation>
        <location evidence="1">Cell membrane</location>
        <topology evidence="1">Multi-pass membrane protein</topology>
    </subcellularLocation>
</comment>
<dbReference type="PANTHER" id="PTHR23517:SF2">
    <property type="entry name" value="MULTIDRUG RESISTANCE PROTEIN MDTH"/>
    <property type="match status" value="1"/>
</dbReference>
<evidence type="ECO:0000259" key="8">
    <source>
        <dbReference type="PROSITE" id="PS50850"/>
    </source>
</evidence>
<keyword evidence="5 7" id="KW-1133">Transmembrane helix</keyword>
<dbReference type="Pfam" id="PF21987">
    <property type="entry name" value="YajR_YAM"/>
    <property type="match status" value="1"/>
</dbReference>
<dbReference type="Pfam" id="PF07690">
    <property type="entry name" value="MFS_1"/>
    <property type="match status" value="1"/>
</dbReference>
<dbReference type="InterPro" id="IPR054152">
    <property type="entry name" value="YajR_YAM"/>
</dbReference>
<keyword evidence="2" id="KW-0813">Transport</keyword>